<sequence>MIKSRNKDFIEKIKNRAERSLKIEKVYLNGKFYSETINYLQKQKYLKFPSINKLLKNSFISDYPLGYVMKNENNNVVGFMGTIYSRRNFNNQEYIYCNIHSWIVDETYRINSFLLLMPLINQKITLTAFTPVKSLVGLLEKFNFKKVKMKHRIICSFNFFILKNNDYIIKKDSDIIKKKINQADLKIYEN</sequence>
<protein>
    <recommendedName>
        <fullName evidence="2">N-acetyltransferase domain-containing protein</fullName>
    </recommendedName>
</protein>
<proteinExistence type="predicted"/>
<reference evidence="1" key="1">
    <citation type="submission" date="2018-05" db="EMBL/GenBank/DDBJ databases">
        <authorList>
            <person name="Lanie J.A."/>
            <person name="Ng W.-L."/>
            <person name="Kazmierczak K.M."/>
            <person name="Andrzejewski T.M."/>
            <person name="Davidsen T.M."/>
            <person name="Wayne K.J."/>
            <person name="Tettelin H."/>
            <person name="Glass J.I."/>
            <person name="Rusch D."/>
            <person name="Podicherti R."/>
            <person name="Tsui H.-C.T."/>
            <person name="Winkler M.E."/>
        </authorList>
    </citation>
    <scope>NUCLEOTIDE SEQUENCE</scope>
</reference>
<feature type="non-terminal residue" evidence="1">
    <location>
        <position position="190"/>
    </location>
</feature>
<name>A0A383ETT6_9ZZZZ</name>
<dbReference type="AlphaFoldDB" id="A0A383ETT6"/>
<dbReference type="EMBL" id="UINC01228614">
    <property type="protein sequence ID" value="SVE60004.1"/>
    <property type="molecule type" value="Genomic_DNA"/>
</dbReference>
<organism evidence="1">
    <name type="scientific">marine metagenome</name>
    <dbReference type="NCBI Taxonomy" id="408172"/>
    <lineage>
        <taxon>unclassified sequences</taxon>
        <taxon>metagenomes</taxon>
        <taxon>ecological metagenomes</taxon>
    </lineage>
</organism>
<gene>
    <name evidence="1" type="ORF">METZ01_LOCUS512858</name>
</gene>
<accession>A0A383ETT6</accession>
<evidence type="ECO:0008006" key="2">
    <source>
        <dbReference type="Google" id="ProtNLM"/>
    </source>
</evidence>
<evidence type="ECO:0000313" key="1">
    <source>
        <dbReference type="EMBL" id="SVE60004.1"/>
    </source>
</evidence>